<gene>
    <name evidence="7" type="ORF">WICPIJ_008529</name>
</gene>
<evidence type="ECO:0000259" key="6">
    <source>
        <dbReference type="Pfam" id="PF11916"/>
    </source>
</evidence>
<feature type="compositionally biased region" description="Polar residues" evidence="5">
    <location>
        <begin position="939"/>
        <end position="948"/>
    </location>
</feature>
<evidence type="ECO:0000256" key="5">
    <source>
        <dbReference type="SAM" id="MobiDB-lite"/>
    </source>
</evidence>
<dbReference type="PANTHER" id="PTHR16023">
    <property type="entry name" value="TAX1 BINDING PROTEIN-RELATED"/>
    <property type="match status" value="1"/>
</dbReference>
<comment type="caution">
    <text evidence="7">The sequence shown here is derived from an EMBL/GenBank/DDBJ whole genome shotgun (WGS) entry which is preliminary data.</text>
</comment>
<reference evidence="7" key="1">
    <citation type="journal article" date="2021" name="Open Biol.">
        <title>Shared evolutionary footprints suggest mitochondrial oxidative damage underlies multiple complex I losses in fungi.</title>
        <authorList>
            <person name="Schikora-Tamarit M.A."/>
            <person name="Marcet-Houben M."/>
            <person name="Nosek J."/>
            <person name="Gabaldon T."/>
        </authorList>
    </citation>
    <scope>NUCLEOTIDE SEQUENCE</scope>
    <source>
        <strain evidence="7">CBS2887</strain>
    </source>
</reference>
<dbReference type="GO" id="GO:0010008">
    <property type="term" value="C:endosome membrane"/>
    <property type="evidence" value="ECO:0007669"/>
    <property type="project" value="TreeGrafter"/>
</dbReference>
<dbReference type="InterPro" id="IPR021841">
    <property type="entry name" value="VAC14_Fig4p-bd"/>
</dbReference>
<feature type="region of interest" description="Disordered" evidence="5">
    <location>
        <begin position="939"/>
        <end position="973"/>
    </location>
</feature>
<evidence type="ECO:0000256" key="1">
    <source>
        <dbReference type="ARBA" id="ARBA00004308"/>
    </source>
</evidence>
<feature type="domain" description="Vacuolar protein 14 C-terminal Fig4-binding" evidence="6">
    <location>
        <begin position="597"/>
        <end position="777"/>
    </location>
</feature>
<sequence>MINCRISKGSNHHKSDQFEHSPHQLPLQQQPLQEKKPQTTMDKAIVKGLGDRLYERRKTAALELEQQIRQYIKNEDFQAIQLIIEQLSREFAYAVHQPNARNGGLISLASTAVGIGGKHLPMFLESIIHPILACFGDQDDTVRFYACESLYNVTKVAMGEILPYFNEVFDVLCKLADDPDSSVKNAMGLLDRLIKDIVCEMGATYVSVISRNPSQDYQRATQAVFKDEKSGVTYQLMKAQDGNAFSLQRFMPLLMERIQSIAPYTRVFLITWLLLLNSVPDLDMVSYLPCFLGELVECLNDSHNDVKNLTKTALDSFLDEIQRISHIQQSVEEQRRLNESLNAKEIEKIHQDQADTASNATSVDDSQFNTVIHKPDLKAAMQNEEQATGTVTATADSTLHTGEVYIPGQDAFIDYPKIIQILLSHIDDSEERIQLVVLTWLSSLLEIAPTSFIEYLPKLLSVLLLTMAKESTRFNLKEKSQKLNQELLTFVSELKPEDEKQLNYKSTINTLTLHLLNENEITKVTALDWLKMLHKKSRESVLEHDGIFTTLLKALSDPSEEVIYGDLQLISEISFESDDDTFQSFIVNLLDLFKNDQKLLEKRGNFILRRLCLSLDPVRVYQTLATVLKKETNSVFVGIIIQILNNNLITAPELATLRKRLRSLDQKNGANFELFSTIFKAWCHNAPATLTLCLLSQSYELAYSVLQIFVDFEITVNVLVQIDILVQLLESPVFTRVRLQLLEPEKYPYLYKCLYGILMLLPQSTAFVTLKNRLSSVSVLNSFPTTSQTSNGNSNSNSNDPSSSQQLSKTNSSKSLLNSESSAPTSAAATASEILTRRNFKYAELLARFRTVQQDHEDSLNLINTNSLKKNISGAAGGAASSSSGSAYSKYHPVQQQQQQQRSGLTSAIQSDQEYNNANRASHTASQYVNSKGSNFVYNSSNGNVVQTSSSRDRDRDRISGVDHAAAGQQEHQSSSDFASGLVRKVSVVQDVLDLIGLGQSVDIFKVFLGDFERLGSQVWNVLVDQLVGLDVFLQDVLFQEGLEWLDTVSQVAGVERNRDPLQWDGGETSFQINWLRLDDRLLGDLVNDFVQVFLHLFKRQLFSQLPNVDLLQLDKVQDVGQGVQGSQVTGSNVFDSTWVDSNHTVVGSPQVVSWNGNLHGHTSVEHNFNQGFNGHDFSQGGQRGVLTQGVTGKDTVGWDQTLGSQVFERGLFHQSQSWLGELSSRDQTTWVSESEGGGGVGDFLEDLLGDNLTVNNGFESHLGVVGSDGSTLLTTKVDSQLFWVVLDNVDDGEAVSLQEVFVGSVPDLLGNVGLGVEVHTHTLFLGTLPCEDKSGGWLFDLSFTR</sequence>
<reference evidence="7" key="2">
    <citation type="submission" date="2021-01" db="EMBL/GenBank/DDBJ databases">
        <authorList>
            <person name="Schikora-Tamarit M.A."/>
        </authorList>
    </citation>
    <scope>NUCLEOTIDE SEQUENCE</scope>
    <source>
        <strain evidence="7">CBS2887</strain>
    </source>
</reference>
<feature type="region of interest" description="Disordered" evidence="5">
    <location>
        <begin position="1"/>
        <end position="40"/>
    </location>
</feature>
<evidence type="ECO:0000256" key="4">
    <source>
        <dbReference type="ARBA" id="ARBA00023136"/>
    </source>
</evidence>
<dbReference type="Proteomes" id="UP000774326">
    <property type="component" value="Unassembled WGS sequence"/>
</dbReference>
<dbReference type="GO" id="GO:0070772">
    <property type="term" value="C:PAS complex"/>
    <property type="evidence" value="ECO:0007669"/>
    <property type="project" value="InterPro"/>
</dbReference>
<feature type="region of interest" description="Disordered" evidence="5">
    <location>
        <begin position="873"/>
        <end position="907"/>
    </location>
</feature>
<feature type="compositionally biased region" description="Basic and acidic residues" evidence="5">
    <location>
        <begin position="951"/>
        <end position="961"/>
    </location>
</feature>
<evidence type="ECO:0000256" key="2">
    <source>
        <dbReference type="ARBA" id="ARBA00010225"/>
    </source>
</evidence>
<keyword evidence="3" id="KW-0677">Repeat</keyword>
<feature type="region of interest" description="Disordered" evidence="5">
    <location>
        <begin position="785"/>
        <end position="829"/>
    </location>
</feature>
<dbReference type="PANTHER" id="PTHR16023:SF0">
    <property type="entry name" value="PROTEIN VAC14 HOMOLOG"/>
    <property type="match status" value="1"/>
</dbReference>
<evidence type="ECO:0000256" key="3">
    <source>
        <dbReference type="ARBA" id="ARBA00022737"/>
    </source>
</evidence>
<feature type="compositionally biased region" description="Low complexity" evidence="5">
    <location>
        <begin position="878"/>
        <end position="887"/>
    </location>
</feature>
<dbReference type="Pfam" id="PF12755">
    <property type="entry name" value="Vac14_Fab1_bd"/>
    <property type="match status" value="1"/>
</dbReference>
<evidence type="ECO:0000313" key="8">
    <source>
        <dbReference type="Proteomes" id="UP000774326"/>
    </source>
</evidence>
<protein>
    <recommendedName>
        <fullName evidence="6">Vacuolar protein 14 C-terminal Fig4-binding domain-containing protein</fullName>
    </recommendedName>
</protein>
<feature type="compositionally biased region" description="Basic and acidic residues" evidence="5">
    <location>
        <begin position="13"/>
        <end position="22"/>
    </location>
</feature>
<dbReference type="GO" id="GO:0006661">
    <property type="term" value="P:phosphatidylinositol biosynthetic process"/>
    <property type="evidence" value="ECO:0007669"/>
    <property type="project" value="InterPro"/>
</dbReference>
<evidence type="ECO:0000313" key="7">
    <source>
        <dbReference type="EMBL" id="KAH3679795.1"/>
    </source>
</evidence>
<dbReference type="InterPro" id="IPR011989">
    <property type="entry name" value="ARM-like"/>
</dbReference>
<dbReference type="InterPro" id="IPR016024">
    <property type="entry name" value="ARM-type_fold"/>
</dbReference>
<dbReference type="SUPFAM" id="SSF48371">
    <property type="entry name" value="ARM repeat"/>
    <property type="match status" value="1"/>
</dbReference>
<dbReference type="OrthoDB" id="5574975at2759"/>
<proteinExistence type="inferred from homology"/>
<dbReference type="Gene3D" id="1.25.10.10">
    <property type="entry name" value="Leucine-rich Repeat Variant"/>
    <property type="match status" value="2"/>
</dbReference>
<accession>A0A9P8PY83</accession>
<organism evidence="7 8">
    <name type="scientific">Wickerhamomyces pijperi</name>
    <name type="common">Yeast</name>
    <name type="synonym">Pichia pijperi</name>
    <dbReference type="NCBI Taxonomy" id="599730"/>
    <lineage>
        <taxon>Eukaryota</taxon>
        <taxon>Fungi</taxon>
        <taxon>Dikarya</taxon>
        <taxon>Ascomycota</taxon>
        <taxon>Saccharomycotina</taxon>
        <taxon>Saccharomycetes</taxon>
        <taxon>Phaffomycetales</taxon>
        <taxon>Wickerhamomycetaceae</taxon>
        <taxon>Wickerhamomyces</taxon>
    </lineage>
</organism>
<name>A0A9P8PY83_WICPI</name>
<comment type="subcellular location">
    <subcellularLocation>
        <location evidence="1">Endomembrane system</location>
    </subcellularLocation>
</comment>
<keyword evidence="4" id="KW-0472">Membrane</keyword>
<keyword evidence="8" id="KW-1185">Reference proteome</keyword>
<dbReference type="Pfam" id="PF11916">
    <property type="entry name" value="Vac14_Fig4_bd"/>
    <property type="match status" value="1"/>
</dbReference>
<dbReference type="GO" id="GO:0000329">
    <property type="term" value="C:fungal-type vacuole membrane"/>
    <property type="evidence" value="ECO:0007669"/>
    <property type="project" value="TreeGrafter"/>
</dbReference>
<comment type="similarity">
    <text evidence="2">Belongs to the VAC14 family.</text>
</comment>
<dbReference type="EMBL" id="JAEUBG010004856">
    <property type="protein sequence ID" value="KAH3679795.1"/>
    <property type="molecule type" value="Genomic_DNA"/>
</dbReference>
<dbReference type="InterPro" id="IPR026825">
    <property type="entry name" value="Vac14"/>
</dbReference>